<dbReference type="AlphaFoldDB" id="A0A4S8F4L8"/>
<dbReference type="PROSITE" id="PS50949">
    <property type="entry name" value="HTH_GNTR"/>
    <property type="match status" value="1"/>
</dbReference>
<dbReference type="InterPro" id="IPR036388">
    <property type="entry name" value="WH-like_DNA-bd_sf"/>
</dbReference>
<evidence type="ECO:0000313" key="7">
    <source>
        <dbReference type="Proteomes" id="UP000308917"/>
    </source>
</evidence>
<dbReference type="Gene3D" id="1.20.120.530">
    <property type="entry name" value="GntR ligand-binding domain-like"/>
    <property type="match status" value="1"/>
</dbReference>
<dbReference type="Pfam" id="PF00392">
    <property type="entry name" value="GntR"/>
    <property type="match status" value="1"/>
</dbReference>
<proteinExistence type="predicted"/>
<organism evidence="6 7">
    <name type="scientific">Lampropedia puyangensis</name>
    <dbReference type="NCBI Taxonomy" id="1330072"/>
    <lineage>
        <taxon>Bacteria</taxon>
        <taxon>Pseudomonadati</taxon>
        <taxon>Pseudomonadota</taxon>
        <taxon>Betaproteobacteria</taxon>
        <taxon>Burkholderiales</taxon>
        <taxon>Comamonadaceae</taxon>
        <taxon>Lampropedia</taxon>
    </lineage>
</organism>
<comment type="caution">
    <text evidence="6">The sequence shown here is derived from an EMBL/GenBank/DDBJ whole genome shotgun (WGS) entry which is preliminary data.</text>
</comment>
<dbReference type="RefSeq" id="WP_136573393.1">
    <property type="nucleotide sequence ID" value="NZ_STFG01000008.1"/>
</dbReference>
<feature type="compositionally biased region" description="Low complexity" evidence="4">
    <location>
        <begin position="11"/>
        <end position="22"/>
    </location>
</feature>
<evidence type="ECO:0000256" key="3">
    <source>
        <dbReference type="ARBA" id="ARBA00023163"/>
    </source>
</evidence>
<keyword evidence="2" id="KW-0238">DNA-binding</keyword>
<dbReference type="PANTHER" id="PTHR43537">
    <property type="entry name" value="TRANSCRIPTIONAL REGULATOR, GNTR FAMILY"/>
    <property type="match status" value="1"/>
</dbReference>
<evidence type="ECO:0000313" key="6">
    <source>
        <dbReference type="EMBL" id="THU01455.1"/>
    </source>
</evidence>
<dbReference type="SMART" id="SM00345">
    <property type="entry name" value="HTH_GNTR"/>
    <property type="match status" value="1"/>
</dbReference>
<evidence type="ECO:0000256" key="4">
    <source>
        <dbReference type="SAM" id="MobiDB-lite"/>
    </source>
</evidence>
<keyword evidence="7" id="KW-1185">Reference proteome</keyword>
<accession>A0A4S8F4L8</accession>
<dbReference type="SUPFAM" id="SSF46785">
    <property type="entry name" value="Winged helix' DNA-binding domain"/>
    <property type="match status" value="1"/>
</dbReference>
<dbReference type="GO" id="GO:0003700">
    <property type="term" value="F:DNA-binding transcription factor activity"/>
    <property type="evidence" value="ECO:0007669"/>
    <property type="project" value="InterPro"/>
</dbReference>
<dbReference type="InterPro" id="IPR036390">
    <property type="entry name" value="WH_DNA-bd_sf"/>
</dbReference>
<sequence length="254" mass="28299">MLSTTERGKTATEPLQPAPAEAPLSDETMHARMVNAILEHRLPPGTRLAEDRLAQIFGVSRTRIRPVLTRLAHDRLIVLRPHRSPEVASPTQTDALEVFEARRLIEPRLVQGFIDCASEAQVKTLRQCIREEHAALLKGDRHSAIRLSGQFHLAIAAGAKQQTLADILHDLISRTSLVLMLYGGPGLSTLHNQHSTPSHYQESCREHERLVDAIALRDANMAKQLILEHLQDLEATLQFSRQQDSKPDLSSILG</sequence>
<dbReference type="EMBL" id="STFG01000008">
    <property type="protein sequence ID" value="THU01455.1"/>
    <property type="molecule type" value="Genomic_DNA"/>
</dbReference>
<dbReference type="InterPro" id="IPR011711">
    <property type="entry name" value="GntR_C"/>
</dbReference>
<evidence type="ECO:0000256" key="2">
    <source>
        <dbReference type="ARBA" id="ARBA00023125"/>
    </source>
</evidence>
<dbReference type="GO" id="GO:0003677">
    <property type="term" value="F:DNA binding"/>
    <property type="evidence" value="ECO:0007669"/>
    <property type="project" value="UniProtKB-KW"/>
</dbReference>
<gene>
    <name evidence="6" type="ORF">E9531_08775</name>
</gene>
<dbReference type="PANTHER" id="PTHR43537:SF53">
    <property type="entry name" value="HTH-TYPE TRANSCRIPTIONAL REPRESSOR NANR"/>
    <property type="match status" value="1"/>
</dbReference>
<feature type="compositionally biased region" description="Basic and acidic residues" evidence="4">
    <location>
        <begin position="1"/>
        <end position="10"/>
    </location>
</feature>
<dbReference type="SUPFAM" id="SSF48008">
    <property type="entry name" value="GntR ligand-binding domain-like"/>
    <property type="match status" value="1"/>
</dbReference>
<dbReference type="Proteomes" id="UP000308917">
    <property type="component" value="Unassembled WGS sequence"/>
</dbReference>
<feature type="region of interest" description="Disordered" evidence="4">
    <location>
        <begin position="1"/>
        <end position="22"/>
    </location>
</feature>
<name>A0A4S8F4L8_9BURK</name>
<dbReference type="InterPro" id="IPR000524">
    <property type="entry name" value="Tscrpt_reg_HTH_GntR"/>
</dbReference>
<evidence type="ECO:0000259" key="5">
    <source>
        <dbReference type="PROSITE" id="PS50949"/>
    </source>
</evidence>
<feature type="domain" description="HTH gntR-type" evidence="5">
    <location>
        <begin position="23"/>
        <end position="90"/>
    </location>
</feature>
<reference evidence="6 7" key="1">
    <citation type="journal article" date="2015" name="Antonie Van Leeuwenhoek">
        <title>Lampropedia puyangensis sp. nov., isolated from symptomatic bark of Populus ? euramericana canker and emended description of Lampropedia hyalina (Ehrenberg 1832) Lee et al. 2004.</title>
        <authorList>
            <person name="Li Y."/>
            <person name="Wang T."/>
            <person name="Piao C.G."/>
            <person name="Wang L.F."/>
            <person name="Tian G.Z."/>
            <person name="Zhu T.H."/>
            <person name="Guo M.W."/>
        </authorList>
    </citation>
    <scope>NUCLEOTIDE SEQUENCE [LARGE SCALE GENOMIC DNA]</scope>
    <source>
        <strain evidence="6 7">2-bin</strain>
    </source>
</reference>
<keyword evidence="3" id="KW-0804">Transcription</keyword>
<evidence type="ECO:0000256" key="1">
    <source>
        <dbReference type="ARBA" id="ARBA00023015"/>
    </source>
</evidence>
<protein>
    <submittedName>
        <fullName evidence="6">GntR family transcriptional regulator</fullName>
    </submittedName>
</protein>
<dbReference type="SMART" id="SM00895">
    <property type="entry name" value="FCD"/>
    <property type="match status" value="1"/>
</dbReference>
<dbReference type="OrthoDB" id="5243844at2"/>
<keyword evidence="1" id="KW-0805">Transcription regulation</keyword>
<dbReference type="Gene3D" id="1.10.10.10">
    <property type="entry name" value="Winged helix-like DNA-binding domain superfamily/Winged helix DNA-binding domain"/>
    <property type="match status" value="1"/>
</dbReference>
<dbReference type="Pfam" id="PF07729">
    <property type="entry name" value="FCD"/>
    <property type="match status" value="1"/>
</dbReference>
<dbReference type="InterPro" id="IPR008920">
    <property type="entry name" value="TF_FadR/GntR_C"/>
</dbReference>